<dbReference type="InterPro" id="IPR001296">
    <property type="entry name" value="Glyco_trans_1"/>
</dbReference>
<evidence type="ECO:0000313" key="3">
    <source>
        <dbReference type="EMBL" id="VDZ61893.1"/>
    </source>
</evidence>
<dbReference type="Pfam" id="PF13439">
    <property type="entry name" value="Glyco_transf_4"/>
    <property type="match status" value="1"/>
</dbReference>
<dbReference type="GO" id="GO:1901135">
    <property type="term" value="P:carbohydrate derivative metabolic process"/>
    <property type="evidence" value="ECO:0007669"/>
    <property type="project" value="UniProtKB-ARBA"/>
</dbReference>
<dbReference type="RefSeq" id="WP_004961679.1">
    <property type="nucleotide sequence ID" value="NZ_JAQMZQ010000007.1"/>
</dbReference>
<accession>A0A447KWA1</accession>
<feature type="domain" description="Glycosyl transferase family 1" evidence="1">
    <location>
        <begin position="176"/>
        <end position="329"/>
    </location>
</feature>
<dbReference type="Pfam" id="PF00534">
    <property type="entry name" value="Glycos_transf_1"/>
    <property type="match status" value="1"/>
</dbReference>
<feature type="domain" description="Glycosyltransferase subfamily 4-like N-terminal" evidence="2">
    <location>
        <begin position="17"/>
        <end position="163"/>
    </location>
</feature>
<name>A0A447KWA1_SEROD</name>
<gene>
    <name evidence="3" type="primary">tagE_2</name>
    <name evidence="3" type="ORF">NCTC11214_03918</name>
</gene>
<dbReference type="KEGG" id="sof:NCTC11214_03918"/>
<dbReference type="Proteomes" id="UP000281391">
    <property type="component" value="Chromosome"/>
</dbReference>
<dbReference type="CDD" id="cd03820">
    <property type="entry name" value="GT4_AmsD-like"/>
    <property type="match status" value="1"/>
</dbReference>
<dbReference type="EMBL" id="LR134117">
    <property type="protein sequence ID" value="VDZ61893.1"/>
    <property type="molecule type" value="Genomic_DNA"/>
</dbReference>
<dbReference type="EC" id="2.4.1.52" evidence="3"/>
<proteinExistence type="predicted"/>
<organism evidence="3 4">
    <name type="scientific">Serratia odorifera</name>
    <dbReference type="NCBI Taxonomy" id="618"/>
    <lineage>
        <taxon>Bacteria</taxon>
        <taxon>Pseudomonadati</taxon>
        <taxon>Pseudomonadota</taxon>
        <taxon>Gammaproteobacteria</taxon>
        <taxon>Enterobacterales</taxon>
        <taxon>Yersiniaceae</taxon>
        <taxon>Serratia</taxon>
    </lineage>
</organism>
<protein>
    <submittedName>
        <fullName evidence="3">Probable poly(Glycerol-phosphate) alpha-glucosyltransferase</fullName>
        <ecNumber evidence="3">2.4.1.52</ecNumber>
    </submittedName>
</protein>
<dbReference type="PANTHER" id="PTHR12526">
    <property type="entry name" value="GLYCOSYLTRANSFERASE"/>
    <property type="match status" value="1"/>
</dbReference>
<dbReference type="GO" id="GO:0047265">
    <property type="term" value="F:poly(glycerol-phosphate) alpha-glucosyltransferase activity"/>
    <property type="evidence" value="ECO:0007669"/>
    <property type="project" value="UniProtKB-EC"/>
</dbReference>
<evidence type="ECO:0000313" key="4">
    <source>
        <dbReference type="Proteomes" id="UP000281391"/>
    </source>
</evidence>
<keyword evidence="3" id="KW-0808">Transferase</keyword>
<dbReference type="PANTHER" id="PTHR12526:SF630">
    <property type="entry name" value="GLYCOSYLTRANSFERASE"/>
    <property type="match status" value="1"/>
</dbReference>
<dbReference type="SUPFAM" id="SSF53756">
    <property type="entry name" value="UDP-Glycosyltransferase/glycogen phosphorylase"/>
    <property type="match status" value="1"/>
</dbReference>
<reference evidence="3 4" key="1">
    <citation type="submission" date="2018-12" db="EMBL/GenBank/DDBJ databases">
        <authorList>
            <consortium name="Pathogen Informatics"/>
        </authorList>
    </citation>
    <scope>NUCLEOTIDE SEQUENCE [LARGE SCALE GENOMIC DNA]</scope>
    <source>
        <strain evidence="3 4">NCTC11214</strain>
    </source>
</reference>
<dbReference type="AlphaFoldDB" id="A0A447KWA1"/>
<dbReference type="InterPro" id="IPR028098">
    <property type="entry name" value="Glyco_trans_4-like_N"/>
</dbReference>
<keyword evidence="3" id="KW-0328">Glycosyltransferase</keyword>
<sequence length="351" mass="39695">MPQRNIAIVIENMAGKGGTERVASGLANALARQAGQRVTLFSISGDRTFFPLEDAVLLRFLAGRTPLWPWRLAWTLRRGRFDAIIIVSMGRLSAISVPYLRLLCPHSRLVLSEHVSFHQYPWPMKWLKLLVYRLSDQVVLLTRQDRDVIARRIGGNKCQVIENVSPFAAQPPDLGQRGKVALAMGRLSPQKGFDRLIDIWRSVAQQAPDWQLLIVGDGPDRAALQRQIIECGLQRQVRLLPATRDVTAYYRRASLTLMTSRYEGLPMVLIESMSFGLPLVAYDCLTGPAQLIEPDVNGYLVPEGDRQQFCQCVLTLIDDEPLRRRFSAASLAKAQRFAPERIYPQWQHIIT</sequence>
<evidence type="ECO:0000259" key="1">
    <source>
        <dbReference type="Pfam" id="PF00534"/>
    </source>
</evidence>
<dbReference type="Gene3D" id="3.40.50.2000">
    <property type="entry name" value="Glycogen Phosphorylase B"/>
    <property type="match status" value="2"/>
</dbReference>
<evidence type="ECO:0000259" key="2">
    <source>
        <dbReference type="Pfam" id="PF13439"/>
    </source>
</evidence>